<feature type="compositionally biased region" description="Basic and acidic residues" evidence="1">
    <location>
        <begin position="38"/>
        <end position="49"/>
    </location>
</feature>
<accession>A0A1M5FPD2</accession>
<feature type="compositionally biased region" description="Polar residues" evidence="1">
    <location>
        <begin position="1"/>
        <end position="22"/>
    </location>
</feature>
<protein>
    <submittedName>
        <fullName evidence="2">Uncharacterized protein</fullName>
    </submittedName>
</protein>
<reference evidence="2 3" key="1">
    <citation type="submission" date="2016-11" db="EMBL/GenBank/DDBJ databases">
        <authorList>
            <person name="Jaros S."/>
            <person name="Januszkiewicz K."/>
            <person name="Wedrychowicz H."/>
        </authorList>
    </citation>
    <scope>NUCLEOTIDE SEQUENCE [LARGE SCALE GENOMIC DNA]</scope>
    <source>
        <strain evidence="2 3">DSM 26897</strain>
    </source>
</reference>
<name>A0A1M5FPD2_9BACT</name>
<evidence type="ECO:0000313" key="3">
    <source>
        <dbReference type="Proteomes" id="UP000184368"/>
    </source>
</evidence>
<feature type="region of interest" description="Disordered" evidence="1">
    <location>
        <begin position="1"/>
        <end position="77"/>
    </location>
</feature>
<dbReference type="AlphaFoldDB" id="A0A1M5FPD2"/>
<organism evidence="2 3">
    <name type="scientific">Cnuella takakiae</name>
    <dbReference type="NCBI Taxonomy" id="1302690"/>
    <lineage>
        <taxon>Bacteria</taxon>
        <taxon>Pseudomonadati</taxon>
        <taxon>Bacteroidota</taxon>
        <taxon>Chitinophagia</taxon>
        <taxon>Chitinophagales</taxon>
        <taxon>Chitinophagaceae</taxon>
        <taxon>Cnuella</taxon>
    </lineage>
</organism>
<dbReference type="EMBL" id="FQUO01000014">
    <property type="protein sequence ID" value="SHF93365.1"/>
    <property type="molecule type" value="Genomic_DNA"/>
</dbReference>
<evidence type="ECO:0000256" key="1">
    <source>
        <dbReference type="SAM" id="MobiDB-lite"/>
    </source>
</evidence>
<dbReference type="Proteomes" id="UP000184368">
    <property type="component" value="Unassembled WGS sequence"/>
</dbReference>
<proteinExistence type="predicted"/>
<dbReference type="STRING" id="1302690.BUE76_18715"/>
<keyword evidence="3" id="KW-1185">Reference proteome</keyword>
<gene>
    <name evidence="2" type="ORF">SAMN05444008_11499</name>
</gene>
<sequence>MPYNNYDPSTGPNRKEPNQNNADHLGREGGDDALADARPSDPRADEKVIVNEQENNRIVNRPSQSELGANSDDVVND</sequence>
<feature type="compositionally biased region" description="Polar residues" evidence="1">
    <location>
        <begin position="52"/>
        <end position="68"/>
    </location>
</feature>
<dbReference type="RefSeq" id="WP_073045719.1">
    <property type="nucleotide sequence ID" value="NZ_FQUO01000014.1"/>
</dbReference>
<evidence type="ECO:0000313" key="2">
    <source>
        <dbReference type="EMBL" id="SHF93365.1"/>
    </source>
</evidence>